<sequence>MMRSFTILCAMMAGLSGLYLYSTKHQTTLLDQQISQIVADTQHVREQTAMMRAEWALLNQPDRLASLSARFLPDMKPMAPTQFIQMAALADRLPAPGARPLPVANPRATISATIGATLAAAQPSATATLAAARRPQAPAVEQPVRLAAYRPATGESAPAAHPDRPVMVAEAAPVAFHAAPIVPAAVTPVQHSSHAAPVSPDLTHNSARRAVLPVAPAARPVLPPAAAPAVRMAAYRPVRPVPMAVAAWRPAAPVPYQEARGYGRGSSLGFTHSASLPPPVPVSN</sequence>
<dbReference type="Proteomes" id="UP000550787">
    <property type="component" value="Unassembled WGS sequence"/>
</dbReference>
<organism evidence="1 2">
    <name type="scientific">Gluconacetobacter diazotrophicus</name>
    <name type="common">Acetobacter diazotrophicus</name>
    <dbReference type="NCBI Taxonomy" id="33996"/>
    <lineage>
        <taxon>Bacteria</taxon>
        <taxon>Pseudomonadati</taxon>
        <taxon>Pseudomonadota</taxon>
        <taxon>Alphaproteobacteria</taxon>
        <taxon>Acetobacterales</taxon>
        <taxon>Acetobacteraceae</taxon>
        <taxon>Gluconacetobacter</taxon>
    </lineage>
</organism>
<protein>
    <submittedName>
        <fullName evidence="1">ABC transporter permease</fullName>
    </submittedName>
</protein>
<evidence type="ECO:0000313" key="2">
    <source>
        <dbReference type="Proteomes" id="UP000550787"/>
    </source>
</evidence>
<accession>A0A7W4I7U2</accession>
<dbReference type="EMBL" id="JABEQG010000047">
    <property type="protein sequence ID" value="MBB2157893.1"/>
    <property type="molecule type" value="Genomic_DNA"/>
</dbReference>
<evidence type="ECO:0000313" key="1">
    <source>
        <dbReference type="EMBL" id="MBB2157893.1"/>
    </source>
</evidence>
<dbReference type="RefSeq" id="WP_183116426.1">
    <property type="nucleotide sequence ID" value="NZ_JABEQG010000047.1"/>
</dbReference>
<reference evidence="1 2" key="1">
    <citation type="submission" date="2020-04" db="EMBL/GenBank/DDBJ databases">
        <title>Description of novel Gluconacetobacter.</title>
        <authorList>
            <person name="Sombolestani A."/>
        </authorList>
    </citation>
    <scope>NUCLEOTIDE SEQUENCE [LARGE SCALE GENOMIC DNA]</scope>
    <source>
        <strain evidence="1 2">LMG 7603</strain>
    </source>
</reference>
<proteinExistence type="predicted"/>
<comment type="caution">
    <text evidence="1">The sequence shown here is derived from an EMBL/GenBank/DDBJ whole genome shotgun (WGS) entry which is preliminary data.</text>
</comment>
<gene>
    <name evidence="1" type="ORF">HLH33_16565</name>
</gene>
<name>A0A7W4I7U2_GLUDI</name>
<dbReference type="AlphaFoldDB" id="A0A7W4I7U2"/>